<dbReference type="AlphaFoldDB" id="A0A1Q9EKB5"/>
<evidence type="ECO:0000313" key="3">
    <source>
        <dbReference type="EMBL" id="OLQ07860.1"/>
    </source>
</evidence>
<dbReference type="OrthoDB" id="1735926at2759"/>
<gene>
    <name evidence="3" type="ORF">AK812_SmicGene8665</name>
</gene>
<comment type="caution">
    <text evidence="3">The sequence shown here is derived from an EMBL/GenBank/DDBJ whole genome shotgun (WGS) entry which is preliminary data.</text>
</comment>
<dbReference type="Gene3D" id="1.20.120.290">
    <property type="entry name" value="Oxygen-evolving enhancer protein 3 (PsbQ), four-helix up-down bundle"/>
    <property type="match status" value="1"/>
</dbReference>
<dbReference type="InterPro" id="IPR023222">
    <property type="entry name" value="PsbQ-like_dom_sf"/>
</dbReference>
<accession>A0A1Q9EKB5</accession>
<reference evidence="3 4" key="1">
    <citation type="submission" date="2016-02" db="EMBL/GenBank/DDBJ databases">
        <title>Genome analysis of coral dinoflagellate symbionts highlights evolutionary adaptations to a symbiotic lifestyle.</title>
        <authorList>
            <person name="Aranda M."/>
            <person name="Li Y."/>
            <person name="Liew Y.J."/>
            <person name="Baumgarten S."/>
            <person name="Simakov O."/>
            <person name="Wilson M."/>
            <person name="Piel J."/>
            <person name="Ashoor H."/>
            <person name="Bougouffa S."/>
            <person name="Bajic V.B."/>
            <person name="Ryu T."/>
            <person name="Ravasi T."/>
            <person name="Bayer T."/>
            <person name="Micklem G."/>
            <person name="Kim H."/>
            <person name="Bhak J."/>
            <person name="Lajeunesse T.C."/>
            <person name="Voolstra C.R."/>
        </authorList>
    </citation>
    <scope>NUCLEOTIDE SEQUENCE [LARGE SCALE GENOMIC DNA]</scope>
    <source>
        <strain evidence="3 4">CCMP2467</strain>
    </source>
</reference>
<dbReference type="InterPro" id="IPR048563">
    <property type="entry name" value="CYP38_PsbQ-like"/>
</dbReference>
<dbReference type="Pfam" id="PF21329">
    <property type="entry name" value="CYP38_PsbQ-like"/>
    <property type="match status" value="1"/>
</dbReference>
<keyword evidence="4" id="KW-1185">Reference proteome</keyword>
<evidence type="ECO:0000256" key="1">
    <source>
        <dbReference type="ARBA" id="ARBA00023078"/>
    </source>
</evidence>
<dbReference type="EMBL" id="LSRX01000130">
    <property type="protein sequence ID" value="OLQ07860.1"/>
    <property type="molecule type" value="Genomic_DNA"/>
</dbReference>
<proteinExistence type="predicted"/>
<dbReference type="Proteomes" id="UP000186817">
    <property type="component" value="Unassembled WGS sequence"/>
</dbReference>
<evidence type="ECO:0000259" key="2">
    <source>
        <dbReference type="Pfam" id="PF21329"/>
    </source>
</evidence>
<name>A0A1Q9EKB5_SYMMI</name>
<protein>
    <recommendedName>
        <fullName evidence="2">Peptidyl-prolyl cis-trans isomerase CYP38-like PsbQ-like domain-containing protein</fullName>
    </recommendedName>
</protein>
<keyword evidence="1" id="KW-0793">Thylakoid</keyword>
<organism evidence="3 4">
    <name type="scientific">Symbiodinium microadriaticum</name>
    <name type="common">Dinoflagellate</name>
    <name type="synonym">Zooxanthella microadriatica</name>
    <dbReference type="NCBI Taxonomy" id="2951"/>
    <lineage>
        <taxon>Eukaryota</taxon>
        <taxon>Sar</taxon>
        <taxon>Alveolata</taxon>
        <taxon>Dinophyceae</taxon>
        <taxon>Suessiales</taxon>
        <taxon>Symbiodiniaceae</taxon>
        <taxon>Symbiodinium</taxon>
    </lineage>
</organism>
<sequence>MVEIAAARSTTAYGTRVNKDPTSLLQYALPLEETAGEDKVKPIREVQASLEESRLYVTQRIFDKAKGGITDVLKKISQKSKDILKPVRDADKPAAEALLSELGTTCDEILKVRVCFEVQFSEFE</sequence>
<feature type="domain" description="Peptidyl-prolyl cis-trans isomerase CYP38-like PsbQ-like" evidence="2">
    <location>
        <begin position="20"/>
        <end position="110"/>
    </location>
</feature>
<evidence type="ECO:0000313" key="4">
    <source>
        <dbReference type="Proteomes" id="UP000186817"/>
    </source>
</evidence>